<comment type="subunit">
    <text evidence="3 6">Monomer.</text>
</comment>
<evidence type="ECO:0000256" key="4">
    <source>
        <dbReference type="ARBA" id="ARBA00015552"/>
    </source>
</evidence>
<dbReference type="SUPFAM" id="SSF55811">
    <property type="entry name" value="Nudix"/>
    <property type="match status" value="1"/>
</dbReference>
<keyword evidence="9" id="KW-1185">Reference proteome</keyword>
<dbReference type="InterPro" id="IPR000086">
    <property type="entry name" value="NUDIX_hydrolase_dom"/>
</dbReference>
<dbReference type="InterPro" id="IPR033713">
    <property type="entry name" value="NudJ"/>
</dbReference>
<dbReference type="Gene3D" id="3.90.79.10">
    <property type="entry name" value="Nucleoside Triphosphate Pyrophosphohydrolase"/>
    <property type="match status" value="1"/>
</dbReference>
<organism evidence="8 9">
    <name type="scientific">Thalassotalea castellviae</name>
    <dbReference type="NCBI Taxonomy" id="3075612"/>
    <lineage>
        <taxon>Bacteria</taxon>
        <taxon>Pseudomonadati</taxon>
        <taxon>Pseudomonadota</taxon>
        <taxon>Gammaproteobacteria</taxon>
        <taxon>Alteromonadales</taxon>
        <taxon>Colwelliaceae</taxon>
        <taxon>Thalassotalea</taxon>
    </lineage>
</organism>
<keyword evidence="6" id="KW-0460">Magnesium</keyword>
<feature type="domain" description="Nudix hydrolase" evidence="7">
    <location>
        <begin position="14"/>
        <end position="144"/>
    </location>
</feature>
<dbReference type="PANTHER" id="PTHR43222">
    <property type="entry name" value="NUDIX HYDROLASE 23"/>
    <property type="match status" value="1"/>
</dbReference>
<reference evidence="8 9" key="1">
    <citation type="submission" date="2023-09" db="EMBL/GenBank/DDBJ databases">
        <authorList>
            <person name="Rey-Velasco X."/>
        </authorList>
    </citation>
    <scope>NUCLEOTIDE SEQUENCE [LARGE SCALE GENOMIC DNA]</scope>
    <source>
        <strain evidence="8 9">W431</strain>
    </source>
</reference>
<dbReference type="PROSITE" id="PS00893">
    <property type="entry name" value="NUDIX_BOX"/>
    <property type="match status" value="1"/>
</dbReference>
<dbReference type="PANTHER" id="PTHR43222:SF11">
    <property type="entry name" value="PHOSPHATASE NUDJ"/>
    <property type="match status" value="1"/>
</dbReference>
<name>A0ABU3A5U8_9GAMM</name>
<accession>A0ABU3A5U8</accession>
<proteinExistence type="inferred from homology"/>
<protein>
    <recommendedName>
        <fullName evidence="4 6">Phosphatase NudJ</fullName>
        <ecNumber evidence="6">3.6.1.-</ecNumber>
    </recommendedName>
</protein>
<evidence type="ECO:0000256" key="5">
    <source>
        <dbReference type="ARBA" id="ARBA00022801"/>
    </source>
</evidence>
<dbReference type="EMBL" id="JAVRIF010000012">
    <property type="protein sequence ID" value="MDT0605210.1"/>
    <property type="molecule type" value="Genomic_DNA"/>
</dbReference>
<dbReference type="EC" id="3.6.1.-" evidence="6"/>
<dbReference type="Proteomes" id="UP001266357">
    <property type="component" value="Unassembled WGS sequence"/>
</dbReference>
<dbReference type="GO" id="GO:0016787">
    <property type="term" value="F:hydrolase activity"/>
    <property type="evidence" value="ECO:0007669"/>
    <property type="project" value="UniProtKB-KW"/>
</dbReference>
<dbReference type="RefSeq" id="WP_311584606.1">
    <property type="nucleotide sequence ID" value="NZ_JAVRIF010000012.1"/>
</dbReference>
<comment type="similarity">
    <text evidence="2 6">Belongs to the Nudix hydrolase family. NudJ subfamily.</text>
</comment>
<dbReference type="InterPro" id="IPR020084">
    <property type="entry name" value="NUDIX_hydrolase_CS"/>
</dbReference>
<evidence type="ECO:0000313" key="8">
    <source>
        <dbReference type="EMBL" id="MDT0605210.1"/>
    </source>
</evidence>
<evidence type="ECO:0000259" key="7">
    <source>
        <dbReference type="PROSITE" id="PS51462"/>
    </source>
</evidence>
<evidence type="ECO:0000256" key="6">
    <source>
        <dbReference type="RuleBase" id="RU364043"/>
    </source>
</evidence>
<keyword evidence="5 6" id="KW-0378">Hydrolase</keyword>
<evidence type="ECO:0000256" key="2">
    <source>
        <dbReference type="ARBA" id="ARBA00007608"/>
    </source>
</evidence>
<sequence length="158" mass="18206">MSHLTQGHGSEQFKPNTTVAAVIVHQDKFLLVEEIENNQRVFNQAAGHLEANENLIDAAKREVFEETGLLIEPQYCSGIYYFHRPEIALYFLRFCFVIELTEPLKSSPNDEEIIATHWLTYDEIKSKETQLRSPMVLQCIDDYLAGQKVTLDIFKTNL</sequence>
<comment type="cofactor">
    <cofactor evidence="1 6">
        <name>Mg(2+)</name>
        <dbReference type="ChEBI" id="CHEBI:18420"/>
    </cofactor>
</comment>
<dbReference type="Pfam" id="PF00293">
    <property type="entry name" value="NUDIX"/>
    <property type="match status" value="1"/>
</dbReference>
<dbReference type="InterPro" id="IPR015797">
    <property type="entry name" value="NUDIX_hydrolase-like_dom_sf"/>
</dbReference>
<evidence type="ECO:0000313" key="9">
    <source>
        <dbReference type="Proteomes" id="UP001266357"/>
    </source>
</evidence>
<dbReference type="PROSITE" id="PS51462">
    <property type="entry name" value="NUDIX"/>
    <property type="match status" value="1"/>
</dbReference>
<dbReference type="CDD" id="cd03675">
    <property type="entry name" value="NUDIX_Hydrolase"/>
    <property type="match status" value="1"/>
</dbReference>
<evidence type="ECO:0000256" key="3">
    <source>
        <dbReference type="ARBA" id="ARBA00011245"/>
    </source>
</evidence>
<comment type="caution">
    <text evidence="8">The sequence shown here is derived from an EMBL/GenBank/DDBJ whole genome shotgun (WGS) entry which is preliminary data.</text>
</comment>
<gene>
    <name evidence="6" type="primary">nudJ</name>
    <name evidence="8" type="ORF">RM573_16535</name>
</gene>
<evidence type="ECO:0000256" key="1">
    <source>
        <dbReference type="ARBA" id="ARBA00001946"/>
    </source>
</evidence>